<dbReference type="GO" id="GO:0006040">
    <property type="term" value="P:amino sugar metabolic process"/>
    <property type="evidence" value="ECO:0007669"/>
    <property type="project" value="InterPro"/>
</dbReference>
<sequence>MHLELLKYDEIPLEQTIKKRVMRMILHNNTTPEELSEVNVLLGETFSDAVMQFSQKHGIPLSSIDAVGSHGQTIWLLSIPEEGQTKSALTMAEGCFIASRTGITTVTDFRVSDQAAGRQGAPLIGFFDSLLLHHPTKFRACQNIGGIANVCFIPPDVDGALNTEFFDFDTGPGNVFIDAAVRFFTDGEKEYDKDGEMGRAGEVDQQMVDEFLQTHPYFALDPPKTTG</sequence>
<organism evidence="1 2">
    <name type="scientific">Fusarium oxysporum f. sp. narcissi</name>
    <dbReference type="NCBI Taxonomy" id="451672"/>
    <lineage>
        <taxon>Eukaryota</taxon>
        <taxon>Fungi</taxon>
        <taxon>Dikarya</taxon>
        <taxon>Ascomycota</taxon>
        <taxon>Pezizomycotina</taxon>
        <taxon>Sordariomycetes</taxon>
        <taxon>Hypocreomycetidae</taxon>
        <taxon>Hypocreales</taxon>
        <taxon>Nectriaceae</taxon>
        <taxon>Fusarium</taxon>
        <taxon>Fusarium oxysporum species complex</taxon>
    </lineage>
</organism>
<feature type="non-terminal residue" evidence="1">
    <location>
        <position position="227"/>
    </location>
</feature>
<dbReference type="Pfam" id="PF03702">
    <property type="entry name" value="AnmK"/>
    <property type="match status" value="1"/>
</dbReference>
<proteinExistence type="predicted"/>
<accession>A0A4Q2UX93</accession>
<dbReference type="PANTHER" id="PTHR30605">
    <property type="entry name" value="ANHYDRO-N-ACETYLMURAMIC ACID KINASE"/>
    <property type="match status" value="1"/>
</dbReference>
<dbReference type="AlphaFoldDB" id="A0A4Q2UX93"/>
<protein>
    <submittedName>
        <fullName evidence="1">Uncharacterized protein</fullName>
    </submittedName>
</protein>
<dbReference type="Proteomes" id="UP000290540">
    <property type="component" value="Unassembled WGS sequence"/>
</dbReference>
<dbReference type="GO" id="GO:0009254">
    <property type="term" value="P:peptidoglycan turnover"/>
    <property type="evidence" value="ECO:0007669"/>
    <property type="project" value="InterPro"/>
</dbReference>
<dbReference type="PANTHER" id="PTHR30605:SF0">
    <property type="entry name" value="ANHYDRO-N-ACETYLMURAMIC ACID KINASE"/>
    <property type="match status" value="1"/>
</dbReference>
<dbReference type="InterPro" id="IPR005338">
    <property type="entry name" value="Anhydro_N_Ac-Mur_kinase"/>
</dbReference>
<dbReference type="EMBL" id="MQTW01003611">
    <property type="protein sequence ID" value="RYC76773.1"/>
    <property type="molecule type" value="Genomic_DNA"/>
</dbReference>
<dbReference type="Gene3D" id="3.30.420.40">
    <property type="match status" value="1"/>
</dbReference>
<name>A0A4Q2UX93_FUSOX</name>
<dbReference type="GO" id="GO:0016773">
    <property type="term" value="F:phosphotransferase activity, alcohol group as acceptor"/>
    <property type="evidence" value="ECO:0007669"/>
    <property type="project" value="InterPro"/>
</dbReference>
<dbReference type="GO" id="GO:0005524">
    <property type="term" value="F:ATP binding"/>
    <property type="evidence" value="ECO:0007669"/>
    <property type="project" value="InterPro"/>
</dbReference>
<comment type="caution">
    <text evidence="1">The sequence shown here is derived from an EMBL/GenBank/DDBJ whole genome shotgun (WGS) entry which is preliminary data.</text>
</comment>
<evidence type="ECO:0000313" key="1">
    <source>
        <dbReference type="EMBL" id="RYC76773.1"/>
    </source>
</evidence>
<reference evidence="1 2" key="1">
    <citation type="submission" date="2016-12" db="EMBL/GenBank/DDBJ databases">
        <title>Draft genome sequence of Fusarium oxysporum causing rot on Narcissus.</title>
        <authorList>
            <person name="Armitage A.D."/>
            <person name="Taylor A."/>
            <person name="Clarkson J.P."/>
            <person name="Harrison R.J."/>
            <person name="Jackson A.C."/>
        </authorList>
    </citation>
    <scope>NUCLEOTIDE SEQUENCE [LARGE SCALE GENOMIC DNA]</scope>
    <source>
        <strain evidence="1 2">N139</strain>
    </source>
</reference>
<evidence type="ECO:0000313" key="2">
    <source>
        <dbReference type="Proteomes" id="UP000290540"/>
    </source>
</evidence>
<gene>
    <name evidence="1" type="ORF">BFJ63_vAg20350</name>
</gene>